<feature type="compositionally biased region" description="Basic and acidic residues" evidence="9">
    <location>
        <begin position="255"/>
        <end position="270"/>
    </location>
</feature>
<evidence type="ECO:0000259" key="12">
    <source>
        <dbReference type="Pfam" id="PF05193"/>
    </source>
</evidence>
<keyword evidence="4" id="KW-0479">Metal-binding</keyword>
<feature type="compositionally biased region" description="Low complexity" evidence="9">
    <location>
        <begin position="475"/>
        <end position="484"/>
    </location>
</feature>
<evidence type="ECO:0000256" key="9">
    <source>
        <dbReference type="SAM" id="MobiDB-lite"/>
    </source>
</evidence>
<reference evidence="14" key="1">
    <citation type="journal article" date="2019" name="Int. J. Syst. Evol. Microbiol.">
        <title>The Global Catalogue of Microorganisms (GCM) 10K type strain sequencing project: providing services to taxonomists for standard genome sequencing and annotation.</title>
        <authorList>
            <consortium name="The Broad Institute Genomics Platform"/>
            <consortium name="The Broad Institute Genome Sequencing Center for Infectious Disease"/>
            <person name="Wu L."/>
            <person name="Ma J."/>
        </authorList>
    </citation>
    <scope>NUCLEOTIDE SEQUENCE [LARGE SCALE GENOMIC DNA]</scope>
    <source>
        <strain evidence="14">CGMCC 1.16275</strain>
    </source>
</reference>
<keyword evidence="14" id="KW-1185">Reference proteome</keyword>
<evidence type="ECO:0000256" key="10">
    <source>
        <dbReference type="SAM" id="SignalP"/>
    </source>
</evidence>
<evidence type="ECO:0000256" key="8">
    <source>
        <dbReference type="RuleBase" id="RU004447"/>
    </source>
</evidence>
<evidence type="ECO:0000313" key="13">
    <source>
        <dbReference type="EMBL" id="MFC7335166.1"/>
    </source>
</evidence>
<evidence type="ECO:0000256" key="2">
    <source>
        <dbReference type="ARBA" id="ARBA00007261"/>
    </source>
</evidence>
<dbReference type="Proteomes" id="UP001596456">
    <property type="component" value="Unassembled WGS sequence"/>
</dbReference>
<dbReference type="EMBL" id="JBHTCM010000027">
    <property type="protein sequence ID" value="MFC7335166.1"/>
    <property type="molecule type" value="Genomic_DNA"/>
</dbReference>
<keyword evidence="7" id="KW-0482">Metalloprotease</keyword>
<dbReference type="PANTHER" id="PTHR43690:SF17">
    <property type="entry name" value="PROTEIN YHJJ"/>
    <property type="match status" value="1"/>
</dbReference>
<evidence type="ECO:0000256" key="5">
    <source>
        <dbReference type="ARBA" id="ARBA00022801"/>
    </source>
</evidence>
<dbReference type="PROSITE" id="PS00143">
    <property type="entry name" value="INSULINASE"/>
    <property type="match status" value="1"/>
</dbReference>
<comment type="similarity">
    <text evidence="2 8">Belongs to the peptidase M16 family.</text>
</comment>
<evidence type="ECO:0000259" key="11">
    <source>
        <dbReference type="Pfam" id="PF00675"/>
    </source>
</evidence>
<keyword evidence="6" id="KW-0862">Zinc</keyword>
<comment type="cofactor">
    <cofactor evidence="1">
        <name>Zn(2+)</name>
        <dbReference type="ChEBI" id="CHEBI:29105"/>
    </cofactor>
</comment>
<sequence length="484" mass="52279">MTRFPASRPMPRLRAAAAGAALLALVALSPPAVAKVFDPETFTLSNGMQVVVVTNRRAPVVSHMLWYKVGAADEPPGRSGIAHYLEHLMFKGTDEIPSGEFSKIIARNGGRDNAFTSYDYTAYFQNIARDRLDLVMKMEADRMADLSFTEEVARPELAVVMEERRQRTENDPASRLWEQQQSMLFVHHPYGVPIIGWMHEIAKLGRDDAFAFYRTWYAPNNAVLVVSGDITAAELKPLAEKYYGAVAARPVPPRQRTEEPPTEGERRITLHDGQVRQPSWSRVWKAPSYTTGAKEHAYALQVLETVLGGGATSRLYRTLVVEQKVAAGVSMSYSPTSLDLGTLGISATPMPGSEVATLETAVEAVLASVLKDGVTAEEVATAKTRMVREATFARDSLQGPAYAFGMALTTGQTVEDVEAWPDRIAAVTPEQVNAAARAVLGRDDHVTGVLLPESAASAGATPAAAPTAVPPTAVPPTTAGSHTR</sequence>
<name>A0ABW2L1W1_9PROT</name>
<dbReference type="InterPro" id="IPR011249">
    <property type="entry name" value="Metalloenz_LuxS/M16"/>
</dbReference>
<dbReference type="Gene3D" id="3.30.830.10">
    <property type="entry name" value="Metalloenzyme, LuxS/M16 peptidase-like"/>
    <property type="match status" value="2"/>
</dbReference>
<evidence type="ECO:0000256" key="4">
    <source>
        <dbReference type="ARBA" id="ARBA00022723"/>
    </source>
</evidence>
<dbReference type="SUPFAM" id="SSF63411">
    <property type="entry name" value="LuxS/MPP-like metallohydrolase"/>
    <property type="match status" value="2"/>
</dbReference>
<feature type="signal peptide" evidence="10">
    <location>
        <begin position="1"/>
        <end position="34"/>
    </location>
</feature>
<evidence type="ECO:0000256" key="3">
    <source>
        <dbReference type="ARBA" id="ARBA00022670"/>
    </source>
</evidence>
<feature type="chain" id="PRO_5046439731" evidence="10">
    <location>
        <begin position="35"/>
        <end position="484"/>
    </location>
</feature>
<dbReference type="InterPro" id="IPR011765">
    <property type="entry name" value="Pept_M16_N"/>
</dbReference>
<feature type="region of interest" description="Disordered" evidence="9">
    <location>
        <begin position="249"/>
        <end position="270"/>
    </location>
</feature>
<proteinExistence type="inferred from homology"/>
<evidence type="ECO:0000313" key="14">
    <source>
        <dbReference type="Proteomes" id="UP001596456"/>
    </source>
</evidence>
<keyword evidence="3" id="KW-0645">Protease</keyword>
<organism evidence="13 14">
    <name type="scientific">Rhodocista pekingensis</name>
    <dbReference type="NCBI Taxonomy" id="201185"/>
    <lineage>
        <taxon>Bacteria</taxon>
        <taxon>Pseudomonadati</taxon>
        <taxon>Pseudomonadota</taxon>
        <taxon>Alphaproteobacteria</taxon>
        <taxon>Rhodospirillales</taxon>
        <taxon>Azospirillaceae</taxon>
        <taxon>Rhodocista</taxon>
    </lineage>
</organism>
<dbReference type="InterPro" id="IPR007863">
    <property type="entry name" value="Peptidase_M16_C"/>
</dbReference>
<dbReference type="Pfam" id="PF00675">
    <property type="entry name" value="Peptidase_M16"/>
    <property type="match status" value="1"/>
</dbReference>
<dbReference type="RefSeq" id="WP_377360703.1">
    <property type="nucleotide sequence ID" value="NZ_JBHTCM010000027.1"/>
</dbReference>
<feature type="domain" description="Peptidase M16 N-terminal" evidence="11">
    <location>
        <begin position="50"/>
        <end position="194"/>
    </location>
</feature>
<dbReference type="InterPro" id="IPR050626">
    <property type="entry name" value="Peptidase_M16"/>
</dbReference>
<protein>
    <submittedName>
        <fullName evidence="13">M16 family metallopeptidase</fullName>
    </submittedName>
</protein>
<evidence type="ECO:0000256" key="6">
    <source>
        <dbReference type="ARBA" id="ARBA00022833"/>
    </source>
</evidence>
<feature type="region of interest" description="Disordered" evidence="9">
    <location>
        <begin position="459"/>
        <end position="484"/>
    </location>
</feature>
<dbReference type="InterPro" id="IPR001431">
    <property type="entry name" value="Pept_M16_Zn_BS"/>
</dbReference>
<comment type="caution">
    <text evidence="13">The sequence shown here is derived from an EMBL/GenBank/DDBJ whole genome shotgun (WGS) entry which is preliminary data.</text>
</comment>
<dbReference type="Pfam" id="PF05193">
    <property type="entry name" value="Peptidase_M16_C"/>
    <property type="match status" value="1"/>
</dbReference>
<evidence type="ECO:0000256" key="7">
    <source>
        <dbReference type="ARBA" id="ARBA00023049"/>
    </source>
</evidence>
<evidence type="ECO:0000256" key="1">
    <source>
        <dbReference type="ARBA" id="ARBA00001947"/>
    </source>
</evidence>
<keyword evidence="10" id="KW-0732">Signal</keyword>
<keyword evidence="5" id="KW-0378">Hydrolase</keyword>
<accession>A0ABW2L1W1</accession>
<gene>
    <name evidence="13" type="ORF">ACFQPS_18505</name>
</gene>
<feature type="domain" description="Peptidase M16 C-terminal" evidence="12">
    <location>
        <begin position="204"/>
        <end position="385"/>
    </location>
</feature>
<dbReference type="PANTHER" id="PTHR43690">
    <property type="entry name" value="NARDILYSIN"/>
    <property type="match status" value="1"/>
</dbReference>